<protein>
    <submittedName>
        <fullName evidence="4">23S rRNA (Guanosine(2251)-2'-O)-methyltransferase RlmB</fullName>
    </submittedName>
</protein>
<dbReference type="Pfam" id="PF00588">
    <property type="entry name" value="SpoU_methylase"/>
    <property type="match status" value="1"/>
</dbReference>
<dbReference type="InterPro" id="IPR051259">
    <property type="entry name" value="rRNA_Methyltransferase"/>
</dbReference>
<dbReference type="Proteomes" id="UP000824044">
    <property type="component" value="Unassembled WGS sequence"/>
</dbReference>
<dbReference type="GO" id="GO:0008173">
    <property type="term" value="F:RNA methyltransferase activity"/>
    <property type="evidence" value="ECO:0007669"/>
    <property type="project" value="InterPro"/>
</dbReference>
<dbReference type="GO" id="GO:0032259">
    <property type="term" value="P:methylation"/>
    <property type="evidence" value="ECO:0007669"/>
    <property type="project" value="UniProtKB-KW"/>
</dbReference>
<evidence type="ECO:0000313" key="5">
    <source>
        <dbReference type="Proteomes" id="UP000824044"/>
    </source>
</evidence>
<dbReference type="AlphaFoldDB" id="A0A9D2DWY6"/>
<comment type="caution">
    <text evidence="4">The sequence shown here is derived from an EMBL/GenBank/DDBJ whole genome shotgun (WGS) entry which is preliminary data.</text>
</comment>
<accession>A0A9D2DWY6</accession>
<proteinExistence type="predicted"/>
<dbReference type="GO" id="GO:0006396">
    <property type="term" value="P:RNA processing"/>
    <property type="evidence" value="ECO:0007669"/>
    <property type="project" value="InterPro"/>
</dbReference>
<dbReference type="PANTHER" id="PTHR43191">
    <property type="entry name" value="RRNA METHYLTRANSFERASE 3"/>
    <property type="match status" value="1"/>
</dbReference>
<feature type="non-terminal residue" evidence="4">
    <location>
        <position position="1"/>
    </location>
</feature>
<dbReference type="EMBL" id="DXBS01000074">
    <property type="protein sequence ID" value="HIZ24595.1"/>
    <property type="molecule type" value="Genomic_DNA"/>
</dbReference>
<organism evidence="4 5">
    <name type="scientific">Candidatus Gallimonas intestinigallinarum</name>
    <dbReference type="NCBI Taxonomy" id="2838604"/>
    <lineage>
        <taxon>Bacteria</taxon>
        <taxon>Bacillati</taxon>
        <taxon>Bacillota</taxon>
        <taxon>Clostridia</taxon>
        <taxon>Candidatus Gallimonas</taxon>
    </lineage>
</organism>
<feature type="domain" description="tRNA/rRNA methyltransferase SpoU type" evidence="3">
    <location>
        <begin position="1"/>
        <end position="65"/>
    </location>
</feature>
<dbReference type="PANTHER" id="PTHR43191:SF2">
    <property type="entry name" value="RRNA METHYLTRANSFERASE 3, MITOCHONDRIAL"/>
    <property type="match status" value="1"/>
</dbReference>
<dbReference type="InterPro" id="IPR029026">
    <property type="entry name" value="tRNA_m1G_MTases_N"/>
</dbReference>
<keyword evidence="2" id="KW-0808">Transferase</keyword>
<evidence type="ECO:0000313" key="4">
    <source>
        <dbReference type="EMBL" id="HIZ24595.1"/>
    </source>
</evidence>
<evidence type="ECO:0000256" key="1">
    <source>
        <dbReference type="ARBA" id="ARBA00022603"/>
    </source>
</evidence>
<keyword evidence="1" id="KW-0489">Methyltransferase</keyword>
<evidence type="ECO:0000259" key="3">
    <source>
        <dbReference type="Pfam" id="PF00588"/>
    </source>
</evidence>
<evidence type="ECO:0000256" key="2">
    <source>
        <dbReference type="ARBA" id="ARBA00022679"/>
    </source>
</evidence>
<dbReference type="InterPro" id="IPR029028">
    <property type="entry name" value="Alpha/beta_knot_MTases"/>
</dbReference>
<dbReference type="GO" id="GO:0003723">
    <property type="term" value="F:RNA binding"/>
    <property type="evidence" value="ECO:0007669"/>
    <property type="project" value="InterPro"/>
</dbReference>
<dbReference type="InterPro" id="IPR001537">
    <property type="entry name" value="SpoU_MeTrfase"/>
</dbReference>
<sequence length="71" mass="7420">VIAADMGGEDVFSYVAPEKFCLAVGSEGSGLSALVRSRADVTVRIPMDARTESLNAAVSAGILMYALRTKI</sequence>
<dbReference type="SUPFAM" id="SSF75217">
    <property type="entry name" value="alpha/beta knot"/>
    <property type="match status" value="1"/>
</dbReference>
<reference evidence="4" key="1">
    <citation type="journal article" date="2021" name="PeerJ">
        <title>Extensive microbial diversity within the chicken gut microbiome revealed by metagenomics and culture.</title>
        <authorList>
            <person name="Gilroy R."/>
            <person name="Ravi A."/>
            <person name="Getino M."/>
            <person name="Pursley I."/>
            <person name="Horton D.L."/>
            <person name="Alikhan N.F."/>
            <person name="Baker D."/>
            <person name="Gharbi K."/>
            <person name="Hall N."/>
            <person name="Watson M."/>
            <person name="Adriaenssens E.M."/>
            <person name="Foster-Nyarko E."/>
            <person name="Jarju S."/>
            <person name="Secka A."/>
            <person name="Antonio M."/>
            <person name="Oren A."/>
            <person name="Chaudhuri R.R."/>
            <person name="La Ragione R."/>
            <person name="Hildebrand F."/>
            <person name="Pallen M.J."/>
        </authorList>
    </citation>
    <scope>NUCLEOTIDE SEQUENCE</scope>
    <source>
        <strain evidence="4">CHK33-5263</strain>
    </source>
</reference>
<name>A0A9D2DWY6_9FIRM</name>
<reference evidence="4" key="2">
    <citation type="submission" date="2021-04" db="EMBL/GenBank/DDBJ databases">
        <authorList>
            <person name="Gilroy R."/>
        </authorList>
    </citation>
    <scope>NUCLEOTIDE SEQUENCE</scope>
    <source>
        <strain evidence="4">CHK33-5263</strain>
    </source>
</reference>
<gene>
    <name evidence="4" type="ORF">H9812_03865</name>
</gene>
<dbReference type="Gene3D" id="3.40.1280.10">
    <property type="match status" value="1"/>
</dbReference>